<dbReference type="AlphaFoldDB" id="A0A934MCB0"/>
<dbReference type="Proteomes" id="UP000602087">
    <property type="component" value="Unassembled WGS sequence"/>
</dbReference>
<dbReference type="EMBL" id="JAEINH010000001">
    <property type="protein sequence ID" value="MBI9113699.1"/>
    <property type="molecule type" value="Genomic_DNA"/>
</dbReference>
<evidence type="ECO:0008006" key="5">
    <source>
        <dbReference type="Google" id="ProtNLM"/>
    </source>
</evidence>
<feature type="region of interest" description="Disordered" evidence="1">
    <location>
        <begin position="1"/>
        <end position="57"/>
    </location>
</feature>
<evidence type="ECO:0000313" key="4">
    <source>
        <dbReference type="Proteomes" id="UP000602087"/>
    </source>
</evidence>
<reference evidence="3" key="1">
    <citation type="submission" date="2020-12" db="EMBL/GenBank/DDBJ databases">
        <title>Sanguibacter suaedae sp. nov., isolated from Suaeda aralocaspica.</title>
        <authorList>
            <person name="Ma Q."/>
        </authorList>
    </citation>
    <scope>NUCLEOTIDE SEQUENCE</scope>
    <source>
        <strain evidence="3">YZGR15</strain>
    </source>
</reference>
<keyword evidence="2" id="KW-0812">Transmembrane</keyword>
<sequence>MGQHHHKGHEHHPIRRLDRRGPGRDHHQRCGLGSGGRPARQRRHHPGTGPVQVPGALDTYNEYGTPLVARGSSTGALAYGWLGAKERATDTTGLLLMGARLYNPTTGLFTSIDPVVGGNTTAYTYPQDPINQYDLDGQKSWWKKNWKWVAGAAAVVGVVALCATGIGCGVALGIAARAVTRVAARAAVTGIRT</sequence>
<comment type="caution">
    <text evidence="3">The sequence shown here is derived from an EMBL/GenBank/DDBJ whole genome shotgun (WGS) entry which is preliminary data.</text>
</comment>
<feature type="compositionally biased region" description="Basic residues" evidence="1">
    <location>
        <begin position="1"/>
        <end position="14"/>
    </location>
</feature>
<protein>
    <recommendedName>
        <fullName evidence="5">RHS repeat-associated core domain-containing protein</fullName>
    </recommendedName>
</protein>
<evidence type="ECO:0000256" key="2">
    <source>
        <dbReference type="SAM" id="Phobius"/>
    </source>
</evidence>
<organism evidence="3 4">
    <name type="scientific">Sanguibacter suaedae</name>
    <dbReference type="NCBI Taxonomy" id="2795737"/>
    <lineage>
        <taxon>Bacteria</taxon>
        <taxon>Bacillati</taxon>
        <taxon>Actinomycetota</taxon>
        <taxon>Actinomycetes</taxon>
        <taxon>Micrococcales</taxon>
        <taxon>Sanguibacteraceae</taxon>
        <taxon>Sanguibacter</taxon>
    </lineage>
</organism>
<proteinExistence type="predicted"/>
<gene>
    <name evidence="3" type="ORF">JAV76_01570</name>
</gene>
<dbReference type="Gene3D" id="2.180.10.10">
    <property type="entry name" value="RHS repeat-associated core"/>
    <property type="match status" value="1"/>
</dbReference>
<dbReference type="NCBIfam" id="TIGR03696">
    <property type="entry name" value="Rhs_assc_core"/>
    <property type="match status" value="1"/>
</dbReference>
<feature type="transmembrane region" description="Helical" evidence="2">
    <location>
        <begin position="148"/>
        <end position="175"/>
    </location>
</feature>
<keyword evidence="2" id="KW-0472">Membrane</keyword>
<keyword evidence="4" id="KW-1185">Reference proteome</keyword>
<evidence type="ECO:0000256" key="1">
    <source>
        <dbReference type="SAM" id="MobiDB-lite"/>
    </source>
</evidence>
<accession>A0A934MCB0</accession>
<keyword evidence="2" id="KW-1133">Transmembrane helix</keyword>
<dbReference type="InterPro" id="IPR022385">
    <property type="entry name" value="Rhs_assc_core"/>
</dbReference>
<evidence type="ECO:0000313" key="3">
    <source>
        <dbReference type="EMBL" id="MBI9113699.1"/>
    </source>
</evidence>
<name>A0A934MCB0_9MICO</name>
<feature type="compositionally biased region" description="Basic and acidic residues" evidence="1">
    <location>
        <begin position="15"/>
        <end position="25"/>
    </location>
</feature>